<proteinExistence type="predicted"/>
<comment type="caution">
    <text evidence="1">The sequence shown here is derived from an EMBL/GenBank/DDBJ whole genome shotgun (WGS) entry which is preliminary data.</text>
</comment>
<dbReference type="Proteomes" id="UP000275408">
    <property type="component" value="Unassembled WGS sequence"/>
</dbReference>
<accession>A0A3M6U415</accession>
<reference evidence="1 2" key="1">
    <citation type="journal article" date="2018" name="Sci. Rep.">
        <title>Comparative analysis of the Pocillopora damicornis genome highlights role of immune system in coral evolution.</title>
        <authorList>
            <person name="Cunning R."/>
            <person name="Bay R.A."/>
            <person name="Gillette P."/>
            <person name="Baker A.C."/>
            <person name="Traylor-Knowles N."/>
        </authorList>
    </citation>
    <scope>NUCLEOTIDE SEQUENCE [LARGE SCALE GENOMIC DNA]</scope>
    <source>
        <strain evidence="1">RSMAS</strain>
        <tissue evidence="1">Whole animal</tissue>
    </source>
</reference>
<sequence length="79" mass="9487">MTTLDSLGFNHTVKTYRTSLILLHTVVTAFNEWQEKFGKEGSENRRPRSPDKRVQLALWWKIMTEKRYQLKDKNHESKH</sequence>
<evidence type="ECO:0000313" key="1">
    <source>
        <dbReference type="EMBL" id="RMX48341.1"/>
    </source>
</evidence>
<dbReference type="AlphaFoldDB" id="A0A3M6U415"/>
<evidence type="ECO:0000313" key="2">
    <source>
        <dbReference type="Proteomes" id="UP000275408"/>
    </source>
</evidence>
<dbReference type="EMBL" id="RCHS01002293">
    <property type="protein sequence ID" value="RMX48341.1"/>
    <property type="molecule type" value="Genomic_DNA"/>
</dbReference>
<protein>
    <submittedName>
        <fullName evidence="1">Uncharacterized protein</fullName>
    </submittedName>
</protein>
<gene>
    <name evidence="1" type="ORF">pdam_00011100</name>
</gene>
<organism evidence="1 2">
    <name type="scientific">Pocillopora damicornis</name>
    <name type="common">Cauliflower coral</name>
    <name type="synonym">Millepora damicornis</name>
    <dbReference type="NCBI Taxonomy" id="46731"/>
    <lineage>
        <taxon>Eukaryota</taxon>
        <taxon>Metazoa</taxon>
        <taxon>Cnidaria</taxon>
        <taxon>Anthozoa</taxon>
        <taxon>Hexacorallia</taxon>
        <taxon>Scleractinia</taxon>
        <taxon>Astrocoeniina</taxon>
        <taxon>Pocilloporidae</taxon>
        <taxon>Pocillopora</taxon>
    </lineage>
</organism>
<name>A0A3M6U415_POCDA</name>
<keyword evidence="2" id="KW-1185">Reference proteome</keyword>